<evidence type="ECO:0000256" key="2">
    <source>
        <dbReference type="ARBA" id="ARBA00022679"/>
    </source>
</evidence>
<reference evidence="7" key="1">
    <citation type="submission" date="2009-02" db="EMBL/GenBank/DDBJ databases">
        <authorList>
            <person name="Fulton L."/>
            <person name="Clifton S."/>
            <person name="Fulton B."/>
            <person name="Xu J."/>
            <person name="Minx P."/>
            <person name="Pepin K.H."/>
            <person name="Johnson M."/>
            <person name="Bhonagiri V."/>
            <person name="Nash W.E."/>
            <person name="Mardis E.R."/>
            <person name="Wilson R.K."/>
        </authorList>
    </citation>
    <scope>NUCLEOTIDE SEQUENCE [LARGE SCALE GENOMIC DNA]</scope>
    <source>
        <strain evidence="7">DSM 15053</strain>
    </source>
</reference>
<dbReference type="Proteomes" id="UP000004893">
    <property type="component" value="Unassembled WGS sequence"/>
</dbReference>
<feature type="domain" description="Carbohydrate kinase PfkB" evidence="6">
    <location>
        <begin position="7"/>
        <end position="300"/>
    </location>
</feature>
<gene>
    <name evidence="7" type="ORF">CLOHYLEM_05616</name>
</gene>
<evidence type="ECO:0000256" key="3">
    <source>
        <dbReference type="ARBA" id="ARBA00022741"/>
    </source>
</evidence>
<dbReference type="HOGENOM" id="CLU_027634_6_0_9"/>
<proteinExistence type="inferred from homology"/>
<dbReference type="RefSeq" id="WP_006442954.1">
    <property type="nucleotide sequence ID" value="NZ_GG657759.1"/>
</dbReference>
<evidence type="ECO:0000256" key="5">
    <source>
        <dbReference type="ARBA" id="ARBA00022840"/>
    </source>
</evidence>
<evidence type="ECO:0000256" key="1">
    <source>
        <dbReference type="ARBA" id="ARBA00010688"/>
    </source>
</evidence>
<keyword evidence="4 7" id="KW-0418">Kinase</keyword>
<dbReference type="eggNOG" id="COG0524">
    <property type="taxonomic scope" value="Bacteria"/>
</dbReference>
<keyword evidence="3" id="KW-0547">Nucleotide-binding</keyword>
<evidence type="ECO:0000313" key="8">
    <source>
        <dbReference type="Proteomes" id="UP000004893"/>
    </source>
</evidence>
<dbReference type="InterPro" id="IPR002173">
    <property type="entry name" value="Carboh/pur_kinase_PfkB_CS"/>
</dbReference>
<dbReference type="PANTHER" id="PTHR43085:SF1">
    <property type="entry name" value="PSEUDOURIDINE KINASE-RELATED"/>
    <property type="match status" value="1"/>
</dbReference>
<dbReference type="PROSITE" id="PS00583">
    <property type="entry name" value="PFKB_KINASES_1"/>
    <property type="match status" value="1"/>
</dbReference>
<dbReference type="InterPro" id="IPR011611">
    <property type="entry name" value="PfkB_dom"/>
</dbReference>
<sequence>MMRKYDVLTMGEALVDFVPEENRVPGPYRALAGGAPNNVACGLGKLGARVALLARVGDDALGRCVIDTAGECGVDTSYIQTDRRRVTTVTVVMPRSEDMTRYAIYRKESADGALTFEDIPTELFDNAKILHYGSLGMAEKTSSECMGRAIRRAREKGMTTSLDVNLRPGSWDSRDEMISRCRELVRVSDIIKLTKEEAEILRLNPRKLAAEEDKIVLVTDGAETASVYAGKLSVSRRPEAVEAVDVTGGGDSFMSAFLYYYGAFAEKMEAEEFYANAVDFAVRASTIAVQRYGAIDSLPTLEEICEKGGGMPNESDCCR</sequence>
<organism evidence="7 8">
    <name type="scientific">[Clostridium] hylemonae DSM 15053</name>
    <dbReference type="NCBI Taxonomy" id="553973"/>
    <lineage>
        <taxon>Bacteria</taxon>
        <taxon>Bacillati</taxon>
        <taxon>Bacillota</taxon>
        <taxon>Clostridia</taxon>
        <taxon>Lachnospirales</taxon>
        <taxon>Lachnospiraceae</taxon>
    </lineage>
</organism>
<dbReference type="GO" id="GO:0005524">
    <property type="term" value="F:ATP binding"/>
    <property type="evidence" value="ECO:0007669"/>
    <property type="project" value="UniProtKB-KW"/>
</dbReference>
<reference evidence="7" key="2">
    <citation type="submission" date="2013-06" db="EMBL/GenBank/DDBJ databases">
        <title>Draft genome sequence of Clostridium hylemonae (DSM 15053).</title>
        <authorList>
            <person name="Sudarsanam P."/>
            <person name="Ley R."/>
            <person name="Guruge J."/>
            <person name="Turnbaugh P.J."/>
            <person name="Mahowald M."/>
            <person name="Liep D."/>
            <person name="Gordon J."/>
        </authorList>
    </citation>
    <scope>NUCLEOTIDE SEQUENCE</scope>
    <source>
        <strain evidence="7">DSM 15053</strain>
    </source>
</reference>
<dbReference type="STRING" id="553973.CLOHYLEM_05616"/>
<keyword evidence="5" id="KW-0067">ATP-binding</keyword>
<accession>C0C0L3</accession>
<dbReference type="PROSITE" id="PS00584">
    <property type="entry name" value="PFKB_KINASES_2"/>
    <property type="match status" value="1"/>
</dbReference>
<dbReference type="SUPFAM" id="SSF53613">
    <property type="entry name" value="Ribokinase-like"/>
    <property type="match status" value="1"/>
</dbReference>
<evidence type="ECO:0000313" key="7">
    <source>
        <dbReference type="EMBL" id="EEG74350.1"/>
    </source>
</evidence>
<dbReference type="GO" id="GO:0016301">
    <property type="term" value="F:kinase activity"/>
    <property type="evidence" value="ECO:0007669"/>
    <property type="project" value="UniProtKB-KW"/>
</dbReference>
<protein>
    <submittedName>
        <fullName evidence="7">Kinase, PfkB family</fullName>
    </submittedName>
</protein>
<dbReference type="Gene3D" id="3.40.1190.20">
    <property type="match status" value="1"/>
</dbReference>
<comment type="similarity">
    <text evidence="1">Belongs to the carbohydrate kinase PfkB family.</text>
</comment>
<dbReference type="Pfam" id="PF00294">
    <property type="entry name" value="PfkB"/>
    <property type="match status" value="1"/>
</dbReference>
<evidence type="ECO:0000256" key="4">
    <source>
        <dbReference type="ARBA" id="ARBA00022777"/>
    </source>
</evidence>
<dbReference type="AlphaFoldDB" id="C0C0L3"/>
<dbReference type="InterPro" id="IPR050306">
    <property type="entry name" value="PfkB_Carbo_kinase"/>
</dbReference>
<evidence type="ECO:0000259" key="6">
    <source>
        <dbReference type="Pfam" id="PF00294"/>
    </source>
</evidence>
<name>C0C0L3_9FIRM</name>
<dbReference type="PANTHER" id="PTHR43085">
    <property type="entry name" value="HEXOKINASE FAMILY MEMBER"/>
    <property type="match status" value="1"/>
</dbReference>
<keyword evidence="8" id="KW-1185">Reference proteome</keyword>
<dbReference type="InterPro" id="IPR029056">
    <property type="entry name" value="Ribokinase-like"/>
</dbReference>
<keyword evidence="2" id="KW-0808">Transferase</keyword>
<comment type="caution">
    <text evidence="7">The sequence shown here is derived from an EMBL/GenBank/DDBJ whole genome shotgun (WGS) entry which is preliminary data.</text>
</comment>
<dbReference type="CDD" id="cd01167">
    <property type="entry name" value="bac_FRK"/>
    <property type="match status" value="1"/>
</dbReference>
<dbReference type="EMBL" id="ABYI02000020">
    <property type="protein sequence ID" value="EEG74350.1"/>
    <property type="molecule type" value="Genomic_DNA"/>
</dbReference>